<dbReference type="Proteomes" id="UP000711178">
    <property type="component" value="Unassembled WGS sequence"/>
</dbReference>
<dbReference type="InterPro" id="IPR004360">
    <property type="entry name" value="Glyas_Fos-R_dOase_dom"/>
</dbReference>
<gene>
    <name evidence="3" type="ORF">KIF53_20430</name>
</gene>
<accession>A0ABS7FIV4</accession>
<dbReference type="InterPro" id="IPR037523">
    <property type="entry name" value="VOC_core"/>
</dbReference>
<dbReference type="SUPFAM" id="SSF54593">
    <property type="entry name" value="Glyoxalase/Bleomycin resistance protein/Dihydroxybiphenyl dioxygenase"/>
    <property type="match status" value="1"/>
</dbReference>
<dbReference type="PROSITE" id="PS51819">
    <property type="entry name" value="VOC"/>
    <property type="match status" value="1"/>
</dbReference>
<keyword evidence="4" id="KW-1185">Reference proteome</keyword>
<dbReference type="PANTHER" id="PTHR21366">
    <property type="entry name" value="GLYOXALASE FAMILY PROTEIN"/>
    <property type="match status" value="1"/>
</dbReference>
<dbReference type="RefSeq" id="WP_043580733.1">
    <property type="nucleotide sequence ID" value="NZ_CP142381.1"/>
</dbReference>
<dbReference type="InterPro" id="IPR029068">
    <property type="entry name" value="Glyas_Bleomycin-R_OHBP_Dase"/>
</dbReference>
<dbReference type="Gene3D" id="3.10.180.10">
    <property type="entry name" value="2,3-Dihydroxybiphenyl 1,2-Dioxygenase, domain 1"/>
    <property type="match status" value="1"/>
</dbReference>
<evidence type="ECO:0000313" key="3">
    <source>
        <dbReference type="EMBL" id="MBW8290010.1"/>
    </source>
</evidence>
<protein>
    <submittedName>
        <fullName evidence="3">VOC family protein</fullName>
    </submittedName>
</protein>
<name>A0ABS7FIV4_9NEIS</name>
<feature type="domain" description="VOC" evidence="2">
    <location>
        <begin position="8"/>
        <end position="125"/>
    </location>
</feature>
<evidence type="ECO:0000259" key="2">
    <source>
        <dbReference type="PROSITE" id="PS51819"/>
    </source>
</evidence>
<proteinExistence type="predicted"/>
<dbReference type="GeneID" id="89684864"/>
<sequence>MTPFAIRGIDHIVLRVRDPEGSARFYREVLGCEVVKRQESLGLVHLDAGSALIDLLNAEAADGGTANVDHFCLRVEPFDEIAILAHLASHGIEAEPARQRFGAEGRGPSVYLPDPDGNVIELKGPPSA</sequence>
<dbReference type="EMBL" id="JAHDTB010000030">
    <property type="protein sequence ID" value="MBW8290010.1"/>
    <property type="molecule type" value="Genomic_DNA"/>
</dbReference>
<feature type="region of interest" description="Disordered" evidence="1">
    <location>
        <begin position="103"/>
        <end position="128"/>
    </location>
</feature>
<comment type="caution">
    <text evidence="3">The sequence shown here is derived from an EMBL/GenBank/DDBJ whole genome shotgun (WGS) entry which is preliminary data.</text>
</comment>
<evidence type="ECO:0000256" key="1">
    <source>
        <dbReference type="SAM" id="MobiDB-lite"/>
    </source>
</evidence>
<dbReference type="Pfam" id="PF00903">
    <property type="entry name" value="Glyoxalase"/>
    <property type="match status" value="1"/>
</dbReference>
<reference evidence="3 4" key="1">
    <citation type="submission" date="2021-05" db="EMBL/GenBank/DDBJ databases">
        <title>Draft Whole Genome Sequencing Of Biosensor Chromobacterium violaceum Strain CV026 Reveals A Regulatory RNA In Chromobacterium violaceum Phenotype Regulatory Network.</title>
        <authorList>
            <person name="Hong K.W."/>
            <person name="Chan K.G."/>
            <person name="Chang C.-Y."/>
        </authorList>
    </citation>
    <scope>NUCLEOTIDE SEQUENCE [LARGE SCALE GENOMIC DNA]</scope>
    <source>
        <strain evidence="3 4">ATCC 31532</strain>
    </source>
</reference>
<dbReference type="PANTHER" id="PTHR21366:SF14">
    <property type="entry name" value="GLYOXALASE DOMAIN-CONTAINING PROTEIN 5"/>
    <property type="match status" value="1"/>
</dbReference>
<organism evidence="3 4">
    <name type="scientific">Chromobacterium subtsugae</name>
    <dbReference type="NCBI Taxonomy" id="251747"/>
    <lineage>
        <taxon>Bacteria</taxon>
        <taxon>Pseudomonadati</taxon>
        <taxon>Pseudomonadota</taxon>
        <taxon>Betaproteobacteria</taxon>
        <taxon>Neisseriales</taxon>
        <taxon>Chromobacteriaceae</taxon>
        <taxon>Chromobacterium</taxon>
    </lineage>
</organism>
<evidence type="ECO:0000313" key="4">
    <source>
        <dbReference type="Proteomes" id="UP000711178"/>
    </source>
</evidence>
<dbReference type="InterPro" id="IPR050383">
    <property type="entry name" value="GlyoxalaseI/FosfomycinResist"/>
</dbReference>